<evidence type="ECO:0000256" key="5">
    <source>
        <dbReference type="ARBA" id="ARBA00023136"/>
    </source>
</evidence>
<feature type="transmembrane region" description="Helical" evidence="6">
    <location>
        <begin position="21"/>
        <end position="41"/>
    </location>
</feature>
<reference evidence="7" key="1">
    <citation type="submission" date="2018-06" db="EMBL/GenBank/DDBJ databases">
        <authorList>
            <person name="Zhirakovskaya E."/>
        </authorList>
    </citation>
    <scope>NUCLEOTIDE SEQUENCE</scope>
</reference>
<comment type="subcellular location">
    <subcellularLocation>
        <location evidence="1">Cell membrane</location>
        <topology evidence="1">Multi-pass membrane protein</topology>
    </subcellularLocation>
</comment>
<gene>
    <name evidence="7" type="ORF">MNBD_GAMMA06-531</name>
</gene>
<dbReference type="EMBL" id="UOFD01000079">
    <property type="protein sequence ID" value="VAW54660.1"/>
    <property type="molecule type" value="Genomic_DNA"/>
</dbReference>
<keyword evidence="5 6" id="KW-0472">Membrane</keyword>
<dbReference type="InterPro" id="IPR051907">
    <property type="entry name" value="DoxX-like_oxidoreductase"/>
</dbReference>
<evidence type="ECO:0000313" key="7">
    <source>
        <dbReference type="EMBL" id="VAW54660.1"/>
    </source>
</evidence>
<protein>
    <submittedName>
        <fullName evidence="7">Putative membrane protein</fullName>
    </submittedName>
</protein>
<proteinExistence type="predicted"/>
<keyword evidence="3 6" id="KW-0812">Transmembrane</keyword>
<sequence length="142" mass="15158">MNHSITTSNISHNLLDPETGAFIMRISLGSVLLAHSLYLKLMVFTLPGTAQFFASIGLPGSMAYVVFAVEAIAGIALILGIKTRIFSALVIPVLLGATWAHSSSGWLFTNEGGGWEYPLILSIMALAQISFGDGRFSLVSKK</sequence>
<evidence type="ECO:0000256" key="2">
    <source>
        <dbReference type="ARBA" id="ARBA00022475"/>
    </source>
</evidence>
<name>A0A3B0WPW5_9ZZZZ</name>
<dbReference type="InterPro" id="IPR032808">
    <property type="entry name" value="DoxX"/>
</dbReference>
<keyword evidence="2" id="KW-1003">Cell membrane</keyword>
<keyword evidence="4 6" id="KW-1133">Transmembrane helix</keyword>
<feature type="transmembrane region" description="Helical" evidence="6">
    <location>
        <begin position="61"/>
        <end position="81"/>
    </location>
</feature>
<evidence type="ECO:0000256" key="1">
    <source>
        <dbReference type="ARBA" id="ARBA00004651"/>
    </source>
</evidence>
<organism evidence="7">
    <name type="scientific">hydrothermal vent metagenome</name>
    <dbReference type="NCBI Taxonomy" id="652676"/>
    <lineage>
        <taxon>unclassified sequences</taxon>
        <taxon>metagenomes</taxon>
        <taxon>ecological metagenomes</taxon>
    </lineage>
</organism>
<evidence type="ECO:0000256" key="6">
    <source>
        <dbReference type="SAM" id="Phobius"/>
    </source>
</evidence>
<dbReference type="PANTHER" id="PTHR33452">
    <property type="entry name" value="OXIDOREDUCTASE CATD-RELATED"/>
    <property type="match status" value="1"/>
</dbReference>
<dbReference type="PANTHER" id="PTHR33452:SF1">
    <property type="entry name" value="INNER MEMBRANE PROTEIN YPHA-RELATED"/>
    <property type="match status" value="1"/>
</dbReference>
<dbReference type="AlphaFoldDB" id="A0A3B0WPW5"/>
<dbReference type="Pfam" id="PF07681">
    <property type="entry name" value="DoxX"/>
    <property type="match status" value="1"/>
</dbReference>
<feature type="transmembrane region" description="Helical" evidence="6">
    <location>
        <begin position="88"/>
        <end position="108"/>
    </location>
</feature>
<dbReference type="GO" id="GO:0005886">
    <property type="term" value="C:plasma membrane"/>
    <property type="evidence" value="ECO:0007669"/>
    <property type="project" value="UniProtKB-SubCell"/>
</dbReference>
<evidence type="ECO:0000256" key="4">
    <source>
        <dbReference type="ARBA" id="ARBA00022989"/>
    </source>
</evidence>
<evidence type="ECO:0000256" key="3">
    <source>
        <dbReference type="ARBA" id="ARBA00022692"/>
    </source>
</evidence>
<accession>A0A3B0WPW5</accession>
<feature type="transmembrane region" description="Helical" evidence="6">
    <location>
        <begin position="114"/>
        <end position="132"/>
    </location>
</feature>